<dbReference type="InterPro" id="IPR002401">
    <property type="entry name" value="Cyt_P450_E_grp-I"/>
</dbReference>
<accession>A0ABM1ENA3</accession>
<keyword evidence="5" id="KW-1133">Transmembrane helix</keyword>
<keyword evidence="5" id="KW-0472">Membrane</keyword>
<keyword evidence="6" id="KW-1185">Reference proteome</keyword>
<evidence type="ECO:0000256" key="1">
    <source>
        <dbReference type="ARBA" id="ARBA00010617"/>
    </source>
</evidence>
<proteinExistence type="inferred from homology"/>
<dbReference type="RefSeq" id="XP_014673674.1">
    <property type="nucleotide sequence ID" value="XM_014818188.1"/>
</dbReference>
<keyword evidence="4" id="KW-0503">Monooxygenase</keyword>
<dbReference type="Pfam" id="PF00067">
    <property type="entry name" value="p450"/>
    <property type="match status" value="1"/>
</dbReference>
<evidence type="ECO:0000256" key="5">
    <source>
        <dbReference type="SAM" id="Phobius"/>
    </source>
</evidence>
<dbReference type="Gene3D" id="1.10.630.10">
    <property type="entry name" value="Cytochrome P450"/>
    <property type="match status" value="1"/>
</dbReference>
<reference evidence="7" key="1">
    <citation type="submission" date="2025-08" db="UniProtKB">
        <authorList>
            <consortium name="RefSeq"/>
        </authorList>
    </citation>
    <scope>IDENTIFICATION</scope>
</reference>
<keyword evidence="4" id="KW-0560">Oxidoreductase</keyword>
<evidence type="ECO:0000256" key="3">
    <source>
        <dbReference type="ARBA" id="ARBA00023004"/>
    </source>
</evidence>
<evidence type="ECO:0000256" key="2">
    <source>
        <dbReference type="ARBA" id="ARBA00022723"/>
    </source>
</evidence>
<dbReference type="PRINTS" id="PR00463">
    <property type="entry name" value="EP450I"/>
</dbReference>
<dbReference type="InterPro" id="IPR036396">
    <property type="entry name" value="Cyt_P450_sf"/>
</dbReference>
<feature type="transmembrane region" description="Helical" evidence="5">
    <location>
        <begin position="44"/>
        <end position="66"/>
    </location>
</feature>
<gene>
    <name evidence="7" type="primary">LOC106813942</name>
</gene>
<organism evidence="6 7">
    <name type="scientific">Priapulus caudatus</name>
    <name type="common">Priapulid worm</name>
    <dbReference type="NCBI Taxonomy" id="37621"/>
    <lineage>
        <taxon>Eukaryota</taxon>
        <taxon>Metazoa</taxon>
        <taxon>Ecdysozoa</taxon>
        <taxon>Scalidophora</taxon>
        <taxon>Priapulida</taxon>
        <taxon>Priapulimorpha</taxon>
        <taxon>Priapulimorphida</taxon>
        <taxon>Priapulidae</taxon>
        <taxon>Priapulus</taxon>
    </lineage>
</organism>
<evidence type="ECO:0000313" key="7">
    <source>
        <dbReference type="RefSeq" id="XP_014673674.1"/>
    </source>
</evidence>
<dbReference type="PANTHER" id="PTHR24300">
    <property type="entry name" value="CYTOCHROME P450 508A4-RELATED"/>
    <property type="match status" value="1"/>
</dbReference>
<dbReference type="InterPro" id="IPR001128">
    <property type="entry name" value="Cyt_P450"/>
</dbReference>
<evidence type="ECO:0000313" key="6">
    <source>
        <dbReference type="Proteomes" id="UP000695022"/>
    </source>
</evidence>
<evidence type="ECO:0000256" key="4">
    <source>
        <dbReference type="ARBA" id="ARBA00023033"/>
    </source>
</evidence>
<keyword evidence="3" id="KW-0408">Iron</keyword>
<name>A0ABM1ENA3_PRICU</name>
<dbReference type="Proteomes" id="UP000695022">
    <property type="component" value="Unplaced"/>
</dbReference>
<dbReference type="SUPFAM" id="SSF48264">
    <property type="entry name" value="Cytochrome P450"/>
    <property type="match status" value="1"/>
</dbReference>
<dbReference type="InterPro" id="IPR050182">
    <property type="entry name" value="Cytochrome_P450_fam2"/>
</dbReference>
<dbReference type="GeneID" id="106813942"/>
<comment type="similarity">
    <text evidence="1">Belongs to the cytochrome P450 family.</text>
</comment>
<protein>
    <submittedName>
        <fullName evidence="7">Cytochrome P450 2C23-like</fullName>
    </submittedName>
</protein>
<keyword evidence="2" id="KW-0479">Metal-binding</keyword>
<keyword evidence="5" id="KW-0812">Transmembrane</keyword>
<sequence>MALASGLCDIRAVDKNVLYTIPLLPSSASLPCSSLTVVAQLLQFLSSNIVSVVFVVVTALASSYYVKRPRGAPPGPRGWHVVGSLFSLAGNHGGRYLKKLGEQYGPIFSLYVGARFSVILNDLELVQEAFMKQGNVTSARPETYISKICFAKDDGEVYGLLATQGRLWKVQRKFALSKLREFGMGKDSIEKKIQEEASACLAHLRDTKREPFDPEVERNTPLLRNIVLSKLPTDAEKPEQQTVYCIIVISITQIIVCG</sequence>